<reference evidence="4" key="1">
    <citation type="submission" date="2015-07" db="EMBL/GenBank/DDBJ databases">
        <authorList>
            <person name="Teixeira M.M."/>
            <person name="Souza R.C."/>
            <person name="Almeida L.G."/>
            <person name="Vicente V.A."/>
            <person name="de Hoog S."/>
            <person name="Bocca A.L."/>
            <person name="de Almeida S.R."/>
            <person name="Vasconcelos A.T."/>
            <person name="Felipe M.S."/>
        </authorList>
    </citation>
    <scope>NUCLEOTIDE SEQUENCE [LARGE SCALE GENOMIC DNA]</scope>
    <source>
        <strain evidence="4">KSF</strain>
    </source>
</reference>
<proteinExistence type="predicted"/>
<comment type="caution">
    <text evidence="3">The sequence shown here is derived from an EMBL/GenBank/DDBJ whole genome shotgun (WGS) entry which is preliminary data.</text>
</comment>
<feature type="region of interest" description="Disordered" evidence="2">
    <location>
        <begin position="245"/>
        <end position="303"/>
    </location>
</feature>
<dbReference type="PANTHER" id="PTHR40618:SF1">
    <property type="entry name" value="B-ZIP TRANSCRIPTION FACTOR (EUROFUNG)"/>
    <property type="match status" value="1"/>
</dbReference>
<dbReference type="Gene3D" id="1.20.5.170">
    <property type="match status" value="1"/>
</dbReference>
<dbReference type="InterPro" id="IPR046347">
    <property type="entry name" value="bZIP_sf"/>
</dbReference>
<feature type="compositionally biased region" description="Basic and acidic residues" evidence="2">
    <location>
        <begin position="130"/>
        <end position="153"/>
    </location>
</feature>
<feature type="region of interest" description="Disordered" evidence="2">
    <location>
        <begin position="93"/>
        <end position="154"/>
    </location>
</feature>
<evidence type="ECO:0000256" key="2">
    <source>
        <dbReference type="SAM" id="MobiDB-lite"/>
    </source>
</evidence>
<dbReference type="VEuPathDB" id="FungiDB:G647_08755"/>
<evidence type="ECO:0000313" key="3">
    <source>
        <dbReference type="EMBL" id="OCT49832.1"/>
    </source>
</evidence>
<dbReference type="STRING" id="86049.A0A1C1CN14"/>
<dbReference type="PANTHER" id="PTHR40618">
    <property type="entry name" value="B-ZIP TRANSCRIPTION FACTOR (EUROFUNG)-RELATED"/>
    <property type="match status" value="1"/>
</dbReference>
<dbReference type="SUPFAM" id="SSF57959">
    <property type="entry name" value="Leucine zipper domain"/>
    <property type="match status" value="1"/>
</dbReference>
<keyword evidence="4" id="KW-1185">Reference proteome</keyword>
<feature type="compositionally biased region" description="Basic and acidic residues" evidence="2">
    <location>
        <begin position="255"/>
        <end position="271"/>
    </location>
</feature>
<feature type="compositionally biased region" description="Low complexity" evidence="2">
    <location>
        <begin position="550"/>
        <end position="568"/>
    </location>
</feature>
<dbReference type="OrthoDB" id="545169at2759"/>
<feature type="region of interest" description="Disordered" evidence="2">
    <location>
        <begin position="550"/>
        <end position="585"/>
    </location>
</feature>
<dbReference type="EMBL" id="LGRB01000010">
    <property type="protein sequence ID" value="OCT49832.1"/>
    <property type="molecule type" value="Genomic_DNA"/>
</dbReference>
<dbReference type="eggNOG" id="ENOG502S6P7">
    <property type="taxonomic scope" value="Eukaryota"/>
</dbReference>
<name>A0A1C1CN14_9EURO</name>
<accession>A0A1C1CN14</accession>
<keyword evidence="1" id="KW-0175">Coiled coil</keyword>
<organism evidence="3 4">
    <name type="scientific">Cladophialophora carrionii</name>
    <dbReference type="NCBI Taxonomy" id="86049"/>
    <lineage>
        <taxon>Eukaryota</taxon>
        <taxon>Fungi</taxon>
        <taxon>Dikarya</taxon>
        <taxon>Ascomycota</taxon>
        <taxon>Pezizomycotina</taxon>
        <taxon>Eurotiomycetes</taxon>
        <taxon>Chaetothyriomycetidae</taxon>
        <taxon>Chaetothyriales</taxon>
        <taxon>Herpotrichiellaceae</taxon>
        <taxon>Cladophialophora</taxon>
    </lineage>
</organism>
<evidence type="ECO:0000256" key="1">
    <source>
        <dbReference type="SAM" id="Coils"/>
    </source>
</evidence>
<gene>
    <name evidence="3" type="ORF">CLCR_06741</name>
</gene>
<feature type="coiled-coil region" evidence="1">
    <location>
        <begin position="164"/>
        <end position="191"/>
    </location>
</feature>
<protein>
    <submittedName>
        <fullName evidence="3">BZIP family transcription factor</fullName>
    </submittedName>
</protein>
<dbReference type="GO" id="GO:0003700">
    <property type="term" value="F:DNA-binding transcription factor activity"/>
    <property type="evidence" value="ECO:0007669"/>
    <property type="project" value="InterPro"/>
</dbReference>
<feature type="compositionally biased region" description="Low complexity" evidence="2">
    <location>
        <begin position="93"/>
        <end position="102"/>
    </location>
</feature>
<sequence length="725" mass="79915">MSVVMPMHAFTKPRYGDRRYSSLESILDNPTHLLMSSQAVERPIGGDLDILSASRYPQGLMQPYEEMEAQNPRKRKATSSMDQLYGGIVLAGSAASESNRSSSAEHDTPSTQKKAKSTKRASTNEGDEQAMEKKQRGRPRLDTHDETPADRRRTQIRLAQRAYRHRKETTISALKQKVTDLQNTIEQMNKTFLTLHDNMVDTGILASHYALGRQLQSATEAFVALAKIASPESDDEEEAAIVALTQGEGKATPEAGEKSNNRRGSGSKDAKLSSSTTKPSAKKTNVHRGVSLNDHGSPDAEADVEDLPAASQPVGTFLAPSQTAWTLDSSNIHGLNEVLSFDANATIPDAILYDDPNERLVLERPLNPPNQPQGSPYTYSFQETTFARRLHRMCVERAFRKLTSPSIDPAYIKRVFRFTFCFSNRRRMLQRFQEVLKRRAGESLENWNAPFFHIGGAGTHFPRRDDGGNPIYPPNMVSPARAFGPQPYVEAETPRLEASMQEMLDNIGFGGIWFDSHDVEEYLKTKGLYLTGQSSFVEVDPAVLSLVKSTTSTTTTTTNSDADASTSDHSPLENALRTPSPLPPAEHLTDPFIGPDLSELWGPLLQSAATVTTTAPATARVFIPAATRAQTPKSINGDDDADNIWTNFPFPFSSHPGTSTPVTFSDNLLGSSRRRNRRQIRPPLTFDVEMFLERMIEGSACLGRAPGFRKAAIDQALVASLQEGF</sequence>
<dbReference type="CDD" id="cd14688">
    <property type="entry name" value="bZIP_YAP"/>
    <property type="match status" value="1"/>
</dbReference>
<evidence type="ECO:0000313" key="4">
    <source>
        <dbReference type="Proteomes" id="UP000094526"/>
    </source>
</evidence>
<dbReference type="VEuPathDB" id="FungiDB:CLCR_06741"/>
<dbReference type="Proteomes" id="UP000094526">
    <property type="component" value="Unassembled WGS sequence"/>
</dbReference>
<dbReference type="AlphaFoldDB" id="A0A1C1CN14"/>